<keyword evidence="3" id="KW-1185">Reference proteome</keyword>
<dbReference type="SUPFAM" id="SSF51905">
    <property type="entry name" value="FAD/NAD(P)-binding domain"/>
    <property type="match status" value="1"/>
</dbReference>
<protein>
    <submittedName>
        <fullName evidence="2">Phytoene desaturase family protein</fullName>
    </submittedName>
</protein>
<dbReference type="Proteomes" id="UP001596072">
    <property type="component" value="Unassembled WGS sequence"/>
</dbReference>
<reference evidence="3" key="1">
    <citation type="journal article" date="2019" name="Int. J. Syst. Evol. Microbiol.">
        <title>The Global Catalogue of Microorganisms (GCM) 10K type strain sequencing project: providing services to taxonomists for standard genome sequencing and annotation.</title>
        <authorList>
            <consortium name="The Broad Institute Genomics Platform"/>
            <consortium name="The Broad Institute Genome Sequencing Center for Infectious Disease"/>
            <person name="Wu L."/>
            <person name="Ma J."/>
        </authorList>
    </citation>
    <scope>NUCLEOTIDE SEQUENCE [LARGE SCALE GENOMIC DNA]</scope>
    <source>
        <strain evidence="3">YIM 94188</strain>
    </source>
</reference>
<proteinExistence type="predicted"/>
<comment type="caution">
    <text evidence="2">The sequence shown here is derived from an EMBL/GenBank/DDBJ whole genome shotgun (WGS) entry which is preliminary data.</text>
</comment>
<dbReference type="RefSeq" id="WP_136431392.1">
    <property type="nucleotide sequence ID" value="NZ_JBHSNS010000001.1"/>
</dbReference>
<evidence type="ECO:0000313" key="2">
    <source>
        <dbReference type="EMBL" id="MFC5728420.1"/>
    </source>
</evidence>
<evidence type="ECO:0000313" key="3">
    <source>
        <dbReference type="Proteomes" id="UP001596072"/>
    </source>
</evidence>
<dbReference type="Gene3D" id="3.50.50.60">
    <property type="entry name" value="FAD/NAD(P)-binding domain"/>
    <property type="match status" value="2"/>
</dbReference>
<dbReference type="Pfam" id="PF01593">
    <property type="entry name" value="Amino_oxidase"/>
    <property type="match status" value="1"/>
</dbReference>
<evidence type="ECO:0000259" key="1">
    <source>
        <dbReference type="Pfam" id="PF01593"/>
    </source>
</evidence>
<organism evidence="2 3">
    <name type="scientific">Nocardioides vastitatis</name>
    <dbReference type="NCBI Taxonomy" id="2568655"/>
    <lineage>
        <taxon>Bacteria</taxon>
        <taxon>Bacillati</taxon>
        <taxon>Actinomycetota</taxon>
        <taxon>Actinomycetes</taxon>
        <taxon>Propionibacteriales</taxon>
        <taxon>Nocardioidaceae</taxon>
        <taxon>Nocardioides</taxon>
    </lineage>
</organism>
<accession>A0ABW0ZBR4</accession>
<sequence length="438" mass="47102">MARIVVVGGGLGGMAAAARLAKQGHEVALLEASARLGGSLAPVHRDGYTWDGGPTSTLLPAALRDLFRKTGRPLETELGAELEPLEVIREHRFADRTAVKVPGGSRADQIAAFDELGAGLGETWAQHVDGYGPVWDVLRRHYVEMAWNPRTKGGVPKELASLLDSRETLHKRLRHDFRDERLALVAGHRAVAEGHDLRNVPSWVGVTNYLEQSFGGWRVPGGMRRLAELLTARLETRRVTVRTGVEVLDLVVRHGRVAAVHTADGDADADAVVVAVDPRRLPVLARWVERTMPAIPPVVAHLGLTGTVPDLTHDVVFHAEPMITVRPGGEAPEGGTAWTLNGRGRIAEDMVDALVRHGIDIRENLVTRVDLSPRQLVEQWHGSPMGVLWQGRGTVRDRLGPTSPIEGVYVAGAHGAPGAGVPFVTQSAALVAQVIGPA</sequence>
<dbReference type="InterPro" id="IPR002937">
    <property type="entry name" value="Amino_oxidase"/>
</dbReference>
<gene>
    <name evidence="2" type="ORF">ACFPQB_05785</name>
</gene>
<name>A0ABW0ZBR4_9ACTN</name>
<dbReference type="EMBL" id="JBHSNS010000001">
    <property type="protein sequence ID" value="MFC5728420.1"/>
    <property type="molecule type" value="Genomic_DNA"/>
</dbReference>
<dbReference type="InterPro" id="IPR036188">
    <property type="entry name" value="FAD/NAD-bd_sf"/>
</dbReference>
<dbReference type="PANTHER" id="PTHR43734:SF1">
    <property type="entry name" value="PHYTOENE DESATURASE"/>
    <property type="match status" value="1"/>
</dbReference>
<dbReference type="PANTHER" id="PTHR43734">
    <property type="entry name" value="PHYTOENE DESATURASE"/>
    <property type="match status" value="1"/>
</dbReference>
<feature type="domain" description="Amine oxidase" evidence="1">
    <location>
        <begin position="11"/>
        <end position="435"/>
    </location>
</feature>